<evidence type="ECO:0008006" key="3">
    <source>
        <dbReference type="Google" id="ProtNLM"/>
    </source>
</evidence>
<keyword evidence="2" id="KW-1185">Reference proteome</keyword>
<name>K0THM8_THAOC</name>
<accession>K0THM8</accession>
<sequence>MSIRGNFTHGGIMSDSEEVRAVCVCDGQFSEDPLCRAEDSAYFNAQVNVRDIPPGSLCPGSSFSFGMRQGPMPWDDVNCDQPTYKGLLLVLQWGLHSKMNATSTYDNFLTPLFEHPRLKECVRRGKARVIWLAPTAQSTKLDKRYPHQARSAVIEFEREVQARLGASGYSDEVVVTLDWFNLTKDSPTSDGLHSLEDINLAKASQILYLADRWPF</sequence>
<dbReference type="EMBL" id="AGNL01009200">
    <property type="protein sequence ID" value="EJK70017.1"/>
    <property type="molecule type" value="Genomic_DNA"/>
</dbReference>
<evidence type="ECO:0000313" key="1">
    <source>
        <dbReference type="EMBL" id="EJK70017.1"/>
    </source>
</evidence>
<proteinExistence type="predicted"/>
<dbReference type="OrthoDB" id="2520872at2759"/>
<protein>
    <recommendedName>
        <fullName evidence="3">SGNH domain-containing protein</fullName>
    </recommendedName>
</protein>
<comment type="caution">
    <text evidence="1">The sequence shown here is derived from an EMBL/GenBank/DDBJ whole genome shotgun (WGS) entry which is preliminary data.</text>
</comment>
<gene>
    <name evidence="1" type="ORF">THAOC_08664</name>
</gene>
<dbReference type="Proteomes" id="UP000266841">
    <property type="component" value="Unassembled WGS sequence"/>
</dbReference>
<reference evidence="1 2" key="1">
    <citation type="journal article" date="2012" name="Genome Biol.">
        <title>Genome and low-iron response of an oceanic diatom adapted to chronic iron limitation.</title>
        <authorList>
            <person name="Lommer M."/>
            <person name="Specht M."/>
            <person name="Roy A.S."/>
            <person name="Kraemer L."/>
            <person name="Andreson R."/>
            <person name="Gutowska M.A."/>
            <person name="Wolf J."/>
            <person name="Bergner S.V."/>
            <person name="Schilhabel M.B."/>
            <person name="Klostermeier U.C."/>
            <person name="Beiko R.G."/>
            <person name="Rosenstiel P."/>
            <person name="Hippler M."/>
            <person name="Laroche J."/>
        </authorList>
    </citation>
    <scope>NUCLEOTIDE SEQUENCE [LARGE SCALE GENOMIC DNA]</scope>
    <source>
        <strain evidence="1 2">CCMP1005</strain>
    </source>
</reference>
<evidence type="ECO:0000313" key="2">
    <source>
        <dbReference type="Proteomes" id="UP000266841"/>
    </source>
</evidence>
<dbReference type="AlphaFoldDB" id="K0THM8"/>
<organism evidence="1 2">
    <name type="scientific">Thalassiosira oceanica</name>
    <name type="common">Marine diatom</name>
    <dbReference type="NCBI Taxonomy" id="159749"/>
    <lineage>
        <taxon>Eukaryota</taxon>
        <taxon>Sar</taxon>
        <taxon>Stramenopiles</taxon>
        <taxon>Ochrophyta</taxon>
        <taxon>Bacillariophyta</taxon>
        <taxon>Coscinodiscophyceae</taxon>
        <taxon>Thalassiosirophycidae</taxon>
        <taxon>Thalassiosirales</taxon>
        <taxon>Thalassiosiraceae</taxon>
        <taxon>Thalassiosira</taxon>
    </lineage>
</organism>